<proteinExistence type="predicted"/>
<evidence type="ECO:0000256" key="1">
    <source>
        <dbReference type="SAM" id="MobiDB-lite"/>
    </source>
</evidence>
<comment type="caution">
    <text evidence="2">The sequence shown here is derived from an EMBL/GenBank/DDBJ whole genome shotgun (WGS) entry which is preliminary data.</text>
</comment>
<dbReference type="OrthoDB" id="3399802at2"/>
<reference evidence="2 3" key="1">
    <citation type="submission" date="2019-05" db="EMBL/GenBank/DDBJ databases">
        <authorList>
            <person name="Lee S.D."/>
        </authorList>
    </citation>
    <scope>NUCLEOTIDE SEQUENCE [LARGE SCALE GENOMIC DNA]</scope>
    <source>
        <strain evidence="2 3">C5-26</strain>
    </source>
</reference>
<keyword evidence="3" id="KW-1185">Reference proteome</keyword>
<dbReference type="AlphaFoldDB" id="A0A563DT36"/>
<gene>
    <name evidence="2" type="ORF">FGL98_21295</name>
</gene>
<accession>A0A563DT36</accession>
<dbReference type="CDD" id="cd00090">
    <property type="entry name" value="HTH_ARSR"/>
    <property type="match status" value="1"/>
</dbReference>
<dbReference type="InterPro" id="IPR036390">
    <property type="entry name" value="WH_DNA-bd_sf"/>
</dbReference>
<sequence>MVEPPPPEDATPDLSALADPVRRRLYDYVAAQKHPVPREAAAGAAEISRTLAAYHLDRLADAGLLATSYARPDGQSGPGAGRPAKHYRPAQEEVSLSVPPRNYTLLARLLADAVVSDDSGTVRSAVVAAAEVEGRATAAPGRDLLTTLTENGYQPEVAERGDVELRNCPFHQVSRRHAQLVCGLNHAFVRGALVGRGDDPDRAELAPQPGRCCIVIHPRALV</sequence>
<dbReference type="Pfam" id="PF12840">
    <property type="entry name" value="HTH_20"/>
    <property type="match status" value="1"/>
</dbReference>
<feature type="region of interest" description="Disordered" evidence="1">
    <location>
        <begin position="70"/>
        <end position="94"/>
    </location>
</feature>
<dbReference type="EMBL" id="VCQV01000042">
    <property type="protein sequence ID" value="TWP33417.1"/>
    <property type="molecule type" value="Genomic_DNA"/>
</dbReference>
<dbReference type="RefSeq" id="WP_146320296.1">
    <property type="nucleotide sequence ID" value="NZ_VCQV01000042.1"/>
</dbReference>
<dbReference type="InterPro" id="IPR011991">
    <property type="entry name" value="ArsR-like_HTH"/>
</dbReference>
<name>A0A563DT36_9MICO</name>
<evidence type="ECO:0000313" key="2">
    <source>
        <dbReference type="EMBL" id="TWP33417.1"/>
    </source>
</evidence>
<organism evidence="2 3">
    <name type="scientific">Leekyejoonella antrihumi</name>
    <dbReference type="NCBI Taxonomy" id="1660198"/>
    <lineage>
        <taxon>Bacteria</taxon>
        <taxon>Bacillati</taxon>
        <taxon>Actinomycetota</taxon>
        <taxon>Actinomycetes</taxon>
        <taxon>Micrococcales</taxon>
        <taxon>Dermacoccaceae</taxon>
        <taxon>Leekyejoonella</taxon>
    </lineage>
</organism>
<dbReference type="SUPFAM" id="SSF46785">
    <property type="entry name" value="Winged helix' DNA-binding domain"/>
    <property type="match status" value="1"/>
</dbReference>
<evidence type="ECO:0000313" key="3">
    <source>
        <dbReference type="Proteomes" id="UP000320244"/>
    </source>
</evidence>
<dbReference type="InterPro" id="IPR036388">
    <property type="entry name" value="WH-like_DNA-bd_sf"/>
</dbReference>
<reference evidence="2 3" key="2">
    <citation type="submission" date="2019-08" db="EMBL/GenBank/DDBJ databases">
        <title>Jejuicoccus antrihumi gen. nov., sp. nov., a new member of the family Dermacoccaceae isolated from a cave.</title>
        <authorList>
            <person name="Schumann P."/>
            <person name="Kim I.S."/>
        </authorList>
    </citation>
    <scope>NUCLEOTIDE SEQUENCE [LARGE SCALE GENOMIC DNA]</scope>
    <source>
        <strain evidence="2 3">C5-26</strain>
    </source>
</reference>
<protein>
    <submittedName>
        <fullName evidence="2">ArsR family transcriptional regulator</fullName>
    </submittedName>
</protein>
<dbReference type="Gene3D" id="1.10.10.10">
    <property type="entry name" value="Winged helix-like DNA-binding domain superfamily/Winged helix DNA-binding domain"/>
    <property type="match status" value="1"/>
</dbReference>
<dbReference type="Proteomes" id="UP000320244">
    <property type="component" value="Unassembled WGS sequence"/>
</dbReference>